<gene>
    <name evidence="2" type="ORF">MILUP08_41979</name>
</gene>
<dbReference type="AlphaFoldDB" id="I0KZR3"/>
<keyword evidence="3" id="KW-1185">Reference proteome</keyword>
<evidence type="ECO:0000256" key="1">
    <source>
        <dbReference type="SAM" id="MobiDB-lite"/>
    </source>
</evidence>
<reference evidence="3" key="1">
    <citation type="journal article" date="2012" name="J. Bacteriol.">
        <title>Genome Sequence of Micromonospora lupini Lupac 08, Isolated from Root Nodules of Lupinus angustifolius.</title>
        <authorList>
            <person name="Alonso-Vega P."/>
            <person name="Normand P."/>
            <person name="Bacigalupe R."/>
            <person name="Pujic P."/>
            <person name="Lajus A."/>
            <person name="Vallenet D."/>
            <person name="Carro L."/>
            <person name="Coll P."/>
            <person name="Trujillo M.E."/>
        </authorList>
    </citation>
    <scope>NUCLEOTIDE SEQUENCE [LARGE SCALE GENOMIC DNA]</scope>
    <source>
        <strain evidence="3">Lupac 08</strain>
    </source>
</reference>
<proteinExistence type="predicted"/>
<protein>
    <submittedName>
        <fullName evidence="2">Uncharacterized protein</fullName>
    </submittedName>
</protein>
<evidence type="ECO:0000313" key="2">
    <source>
        <dbReference type="EMBL" id="CCH17060.1"/>
    </source>
</evidence>
<accession>I0KZR3</accession>
<evidence type="ECO:0000313" key="3">
    <source>
        <dbReference type="Proteomes" id="UP000003448"/>
    </source>
</evidence>
<dbReference type="EMBL" id="CAIE01000017">
    <property type="protein sequence ID" value="CCH17060.1"/>
    <property type="molecule type" value="Genomic_DNA"/>
</dbReference>
<feature type="region of interest" description="Disordered" evidence="1">
    <location>
        <begin position="79"/>
        <end position="103"/>
    </location>
</feature>
<dbReference type="Proteomes" id="UP000003448">
    <property type="component" value="Unassembled WGS sequence"/>
</dbReference>
<name>I0KZR3_9ACTN</name>
<sequence>MSRLIAQIELPTAKALAATRIGDRDGVLITYLAGVVDGYRRVGGRRRQRVRQGLLARRRRSSPSPSYDRFRALRTAGMTINSGRVPTGGGHPCGPRPPRPQGVHIPVIHAIRIQ</sequence>
<organism evidence="2 3">
    <name type="scientific">Micromonospora lupini str. Lupac 08</name>
    <dbReference type="NCBI Taxonomy" id="1150864"/>
    <lineage>
        <taxon>Bacteria</taxon>
        <taxon>Bacillati</taxon>
        <taxon>Actinomycetota</taxon>
        <taxon>Actinomycetes</taxon>
        <taxon>Micromonosporales</taxon>
        <taxon>Micromonosporaceae</taxon>
        <taxon>Micromonospora</taxon>
    </lineage>
</organism>
<comment type="caution">
    <text evidence="2">The sequence shown here is derived from an EMBL/GenBank/DDBJ whole genome shotgun (WGS) entry which is preliminary data.</text>
</comment>